<keyword evidence="5 9" id="KW-0812">Transmembrane</keyword>
<evidence type="ECO:0000256" key="5">
    <source>
        <dbReference type="ARBA" id="ARBA00022692"/>
    </source>
</evidence>
<proteinExistence type="inferred from homology"/>
<name>A0ABV3U269_9GAMM</name>
<dbReference type="Pfam" id="PF04143">
    <property type="entry name" value="Sulf_transp"/>
    <property type="match status" value="1"/>
</dbReference>
<keyword evidence="3" id="KW-1003">Cell membrane</keyword>
<dbReference type="EMBL" id="JBFRYA010000001">
    <property type="protein sequence ID" value="MEX1667571.1"/>
    <property type="molecule type" value="Genomic_DNA"/>
</dbReference>
<feature type="transmembrane region" description="Helical" evidence="9">
    <location>
        <begin position="82"/>
        <end position="100"/>
    </location>
</feature>
<keyword evidence="4" id="KW-0997">Cell inner membrane</keyword>
<dbReference type="PANTHER" id="PTHR30574:SF1">
    <property type="entry name" value="SULPHUR TRANSPORT DOMAIN-CONTAINING PROTEIN"/>
    <property type="match status" value="1"/>
</dbReference>
<keyword evidence="11" id="KW-1185">Reference proteome</keyword>
<dbReference type="RefSeq" id="WP_368379889.1">
    <property type="nucleotide sequence ID" value="NZ_JBFRYA010000001.1"/>
</dbReference>
<evidence type="ECO:0000256" key="8">
    <source>
        <dbReference type="ARBA" id="ARBA00035655"/>
    </source>
</evidence>
<feature type="transmembrane region" description="Helical" evidence="9">
    <location>
        <begin position="121"/>
        <end position="142"/>
    </location>
</feature>
<keyword evidence="6 9" id="KW-1133">Transmembrane helix</keyword>
<comment type="subcellular location">
    <subcellularLocation>
        <location evidence="1">Cell inner membrane</location>
        <topology evidence="1">Multi-pass membrane protein</topology>
    </subcellularLocation>
</comment>
<feature type="transmembrane region" description="Helical" evidence="9">
    <location>
        <begin position="12"/>
        <end position="34"/>
    </location>
</feature>
<evidence type="ECO:0000256" key="7">
    <source>
        <dbReference type="ARBA" id="ARBA00023136"/>
    </source>
</evidence>
<evidence type="ECO:0000256" key="4">
    <source>
        <dbReference type="ARBA" id="ARBA00022519"/>
    </source>
</evidence>
<evidence type="ECO:0000313" key="11">
    <source>
        <dbReference type="Proteomes" id="UP001557485"/>
    </source>
</evidence>
<comment type="caution">
    <text evidence="10">The sequence shown here is derived from an EMBL/GenBank/DDBJ whole genome shotgun (WGS) entry which is preliminary data.</text>
</comment>
<feature type="transmembrane region" description="Helical" evidence="9">
    <location>
        <begin position="55"/>
        <end position="76"/>
    </location>
</feature>
<dbReference type="InterPro" id="IPR007272">
    <property type="entry name" value="Sulf_transp_TsuA/YedE"/>
</dbReference>
<dbReference type="Proteomes" id="UP001557485">
    <property type="component" value="Unassembled WGS sequence"/>
</dbReference>
<evidence type="ECO:0000256" key="1">
    <source>
        <dbReference type="ARBA" id="ARBA00004429"/>
    </source>
</evidence>
<accession>A0ABV3U269</accession>
<comment type="similarity">
    <text evidence="8">Belongs to the TsuA/YedE (TC 9.B.102) family.</text>
</comment>
<evidence type="ECO:0000256" key="6">
    <source>
        <dbReference type="ARBA" id="ARBA00022989"/>
    </source>
</evidence>
<keyword evidence="2" id="KW-0813">Transport</keyword>
<evidence type="ECO:0000256" key="2">
    <source>
        <dbReference type="ARBA" id="ARBA00022448"/>
    </source>
</evidence>
<evidence type="ECO:0000256" key="3">
    <source>
        <dbReference type="ARBA" id="ARBA00022475"/>
    </source>
</evidence>
<protein>
    <submittedName>
        <fullName evidence="10">YeeE/YedE family protein</fullName>
    </submittedName>
</protein>
<keyword evidence="7 9" id="KW-0472">Membrane</keyword>
<gene>
    <name evidence="10" type="ORF">AB4876_01530</name>
</gene>
<evidence type="ECO:0000256" key="9">
    <source>
        <dbReference type="SAM" id="Phobius"/>
    </source>
</evidence>
<reference evidence="10 11" key="1">
    <citation type="journal article" date="2011" name="Int. J. Syst. Evol. Microbiol.">
        <title>Zhongshania antarctica gen. nov., sp. nov. and Zhongshania guokunii sp. nov., gammaproteobacteria respectively isolated from coastal attached (fast) ice and surface seawater of the Antarctic.</title>
        <authorList>
            <person name="Li H.J."/>
            <person name="Zhang X.Y."/>
            <person name="Chen C.X."/>
            <person name="Zhang Y.J."/>
            <person name="Gao Z.M."/>
            <person name="Yu Y."/>
            <person name="Chen X.L."/>
            <person name="Chen B."/>
            <person name="Zhang Y.Z."/>
        </authorList>
    </citation>
    <scope>NUCLEOTIDE SEQUENCE [LARGE SCALE GENOMIC DNA]</scope>
    <source>
        <strain evidence="10 11">ZS6-22T</strain>
    </source>
</reference>
<sequence length="146" mass="14704">MVESTMFTPWEAIAGGCLIGSAAVLLMWSMGRIAGISGIVAGALTESGGERSWRLSFLAGLFFGAIVAAYFSGALVGVQSVASMPVLVAAGLLVGLGTRMGGGCTSGHGVCGISRFSLRSVVATMVFMASGGVTVFVIRHLLGEGV</sequence>
<dbReference type="PANTHER" id="PTHR30574">
    <property type="entry name" value="INNER MEMBRANE PROTEIN YEDE"/>
    <property type="match status" value="1"/>
</dbReference>
<organism evidence="10 11">
    <name type="scientific">Zhongshania guokunii</name>
    <dbReference type="NCBI Taxonomy" id="641783"/>
    <lineage>
        <taxon>Bacteria</taxon>
        <taxon>Pseudomonadati</taxon>
        <taxon>Pseudomonadota</taxon>
        <taxon>Gammaproteobacteria</taxon>
        <taxon>Cellvibrionales</taxon>
        <taxon>Spongiibacteraceae</taxon>
        <taxon>Zhongshania</taxon>
    </lineage>
</organism>
<evidence type="ECO:0000313" key="10">
    <source>
        <dbReference type="EMBL" id="MEX1667571.1"/>
    </source>
</evidence>